<accession>A0ABX3EBD5</accession>
<keyword evidence="2" id="KW-1185">Reference proteome</keyword>
<proteinExistence type="predicted"/>
<gene>
    <name evidence="1" type="ORF">BOH73_07365</name>
</gene>
<evidence type="ECO:0000313" key="1">
    <source>
        <dbReference type="EMBL" id="OKA22244.1"/>
    </source>
</evidence>
<evidence type="ECO:0008006" key="3">
    <source>
        <dbReference type="Google" id="ProtNLM"/>
    </source>
</evidence>
<sequence>MMKSRPEYHPQLKCRMDNRGFQTLRRLLSCRSSRSTGINTAALARINFKNKAIITYLRNYITLIFTRLRNLLWSLSVKSTFLRIRNVWQVSICFKHAIWFARFRSCTATVITSYFYHNSIRHDDALISMLESQERCRAYGMPNWAQWLQGYA</sequence>
<dbReference type="EMBL" id="MPJC01000004">
    <property type="protein sequence ID" value="OKA22244.1"/>
    <property type="molecule type" value="Genomic_DNA"/>
</dbReference>
<comment type="caution">
    <text evidence="1">The sequence shown here is derived from an EMBL/GenBank/DDBJ whole genome shotgun (WGS) entry which is preliminary data.</text>
</comment>
<name>A0ABX3EBD5_9PSED</name>
<organism evidence="1 2">
    <name type="scientific">Pseudomonas versuta</name>
    <dbReference type="NCBI Taxonomy" id="1788301"/>
    <lineage>
        <taxon>Bacteria</taxon>
        <taxon>Pseudomonadati</taxon>
        <taxon>Pseudomonadota</taxon>
        <taxon>Gammaproteobacteria</taxon>
        <taxon>Pseudomonadales</taxon>
        <taxon>Pseudomonadaceae</taxon>
        <taxon>Pseudomonas</taxon>
    </lineage>
</organism>
<reference evidence="1 2" key="1">
    <citation type="submission" date="2016-11" db="EMBL/GenBank/DDBJ databases">
        <title>Draft genome of Pseudomonas versuta A4R1.5.</title>
        <authorList>
            <person name="See-Too W.-S."/>
        </authorList>
    </citation>
    <scope>NUCLEOTIDE SEQUENCE [LARGE SCALE GENOMIC DNA]</scope>
    <source>
        <strain evidence="1 2">A4R1.5</strain>
    </source>
</reference>
<dbReference type="Proteomes" id="UP000186677">
    <property type="component" value="Unassembled WGS sequence"/>
</dbReference>
<evidence type="ECO:0000313" key="2">
    <source>
        <dbReference type="Proteomes" id="UP000186677"/>
    </source>
</evidence>
<protein>
    <recommendedName>
        <fullName evidence="3">Transposase</fullName>
    </recommendedName>
</protein>